<accession>A0A0A7PJI1</accession>
<keyword evidence="2" id="KW-0812">Transmembrane</keyword>
<dbReference type="AlphaFoldDB" id="A0A0A7PJI1"/>
<dbReference type="EMBL" id="CP009122">
    <property type="protein sequence ID" value="AJA10145.1"/>
    <property type="molecule type" value="Genomic_DNA"/>
</dbReference>
<keyword evidence="2" id="KW-1133">Transmembrane helix</keyword>
<evidence type="ECO:0000313" key="3">
    <source>
        <dbReference type="EMBL" id="AJA10145.1"/>
    </source>
</evidence>
<feature type="compositionally biased region" description="Polar residues" evidence="1">
    <location>
        <begin position="24"/>
        <end position="33"/>
    </location>
</feature>
<dbReference type="HOGENOM" id="CLU_2248386_0_0_5"/>
<evidence type="ECO:0000313" key="4">
    <source>
        <dbReference type="Proteomes" id="UP000030907"/>
    </source>
</evidence>
<protein>
    <submittedName>
        <fullName evidence="3">Putative membrane protein</fullName>
    </submittedName>
</protein>
<reference evidence="3 4" key="1">
    <citation type="journal article" date="2015" name="Int. J. Syst. Evol. Microbiol.">
        <title>Description of Sphingopyxis fribergensis sp. nov. - a soil bacterium with the ability to degrade styrene and phenylacetic acid.</title>
        <authorList>
            <person name="Oelschlagel M."/>
            <person name="Ruckert C."/>
            <person name="Kalinowski J."/>
            <person name="Schmidt G."/>
            <person name="Schlomann M."/>
            <person name="Tischler D."/>
        </authorList>
    </citation>
    <scope>NUCLEOTIDE SEQUENCE [LARGE SCALE GENOMIC DNA]</scope>
    <source>
        <strain evidence="3 4">Kp5.2</strain>
    </source>
</reference>
<name>A0A0A7PJI1_9SPHN</name>
<keyword evidence="4" id="KW-1185">Reference proteome</keyword>
<dbReference type="Proteomes" id="UP000030907">
    <property type="component" value="Chromosome"/>
</dbReference>
<feature type="transmembrane region" description="Helical" evidence="2">
    <location>
        <begin position="48"/>
        <end position="69"/>
    </location>
</feature>
<evidence type="ECO:0000256" key="2">
    <source>
        <dbReference type="SAM" id="Phobius"/>
    </source>
</evidence>
<evidence type="ECO:0000256" key="1">
    <source>
        <dbReference type="SAM" id="MobiDB-lite"/>
    </source>
</evidence>
<dbReference type="KEGG" id="sphk:SKP52_16355"/>
<feature type="region of interest" description="Disordered" evidence="1">
    <location>
        <begin position="24"/>
        <end position="43"/>
    </location>
</feature>
<organism evidence="3 4">
    <name type="scientific">Sphingopyxis fribergensis</name>
    <dbReference type="NCBI Taxonomy" id="1515612"/>
    <lineage>
        <taxon>Bacteria</taxon>
        <taxon>Pseudomonadati</taxon>
        <taxon>Pseudomonadota</taxon>
        <taxon>Alphaproteobacteria</taxon>
        <taxon>Sphingomonadales</taxon>
        <taxon>Sphingomonadaceae</taxon>
        <taxon>Sphingopyxis</taxon>
    </lineage>
</organism>
<keyword evidence="2" id="KW-0472">Membrane</keyword>
<dbReference type="STRING" id="1515612.SKP52_16355"/>
<proteinExistence type="predicted"/>
<gene>
    <name evidence="3" type="ORF">SKP52_16355</name>
</gene>
<sequence length="104" mass="11498">MFGRTCLGLHYMKDDFSFEAQFGSATDQTSQGESGDAEQRRHEPDYNISLNTALLVIIAIVGLAILYHVTRLPEGHPYAKCQRIIGMDGACKAEVAASRMMRGF</sequence>